<name>A0A0D1YD40_9EURO</name>
<dbReference type="AlphaFoldDB" id="A0A0D1YD40"/>
<evidence type="ECO:0000313" key="3">
    <source>
        <dbReference type="Proteomes" id="UP000053328"/>
    </source>
</evidence>
<proteinExistence type="predicted"/>
<organism evidence="2 3">
    <name type="scientific">Exophiala spinifera</name>
    <dbReference type="NCBI Taxonomy" id="91928"/>
    <lineage>
        <taxon>Eukaryota</taxon>
        <taxon>Fungi</taxon>
        <taxon>Dikarya</taxon>
        <taxon>Ascomycota</taxon>
        <taxon>Pezizomycotina</taxon>
        <taxon>Eurotiomycetes</taxon>
        <taxon>Chaetothyriomycetidae</taxon>
        <taxon>Chaetothyriales</taxon>
        <taxon>Herpotrichiellaceae</taxon>
        <taxon>Exophiala</taxon>
    </lineage>
</organism>
<dbReference type="Proteomes" id="UP000053328">
    <property type="component" value="Unassembled WGS sequence"/>
</dbReference>
<keyword evidence="3" id="KW-1185">Reference proteome</keyword>
<evidence type="ECO:0000313" key="2">
    <source>
        <dbReference type="EMBL" id="KIW12876.1"/>
    </source>
</evidence>
<sequence>MDGPPAPSHPVYQADEPEPNAPTYPSEGDGYGGSRVTLRSEYACPIPNPSTEGWDLEFDDVGRSRETEDPFSSQRTRR</sequence>
<protein>
    <submittedName>
        <fullName evidence="2">Uncharacterized protein</fullName>
    </submittedName>
</protein>
<gene>
    <name evidence="2" type="ORF">PV08_08063</name>
</gene>
<dbReference type="OrthoDB" id="10527290at2759"/>
<dbReference type="GeneID" id="27335146"/>
<reference evidence="2 3" key="1">
    <citation type="submission" date="2015-01" db="EMBL/GenBank/DDBJ databases">
        <title>The Genome Sequence of Exophiala spinifera CBS89968.</title>
        <authorList>
            <consortium name="The Broad Institute Genomics Platform"/>
            <person name="Cuomo C."/>
            <person name="de Hoog S."/>
            <person name="Gorbushina A."/>
            <person name="Stielow B."/>
            <person name="Teixiera M."/>
            <person name="Abouelleil A."/>
            <person name="Chapman S.B."/>
            <person name="Priest M."/>
            <person name="Young S.K."/>
            <person name="Wortman J."/>
            <person name="Nusbaum C."/>
            <person name="Birren B."/>
        </authorList>
    </citation>
    <scope>NUCLEOTIDE SEQUENCE [LARGE SCALE GENOMIC DNA]</scope>
    <source>
        <strain evidence="2 3">CBS 89968</strain>
    </source>
</reference>
<accession>A0A0D1YD40</accession>
<evidence type="ECO:0000256" key="1">
    <source>
        <dbReference type="SAM" id="MobiDB-lite"/>
    </source>
</evidence>
<dbReference type="VEuPathDB" id="FungiDB:PV08_08063"/>
<dbReference type="EMBL" id="KN847497">
    <property type="protein sequence ID" value="KIW12876.1"/>
    <property type="molecule type" value="Genomic_DNA"/>
</dbReference>
<feature type="region of interest" description="Disordered" evidence="1">
    <location>
        <begin position="1"/>
        <end position="78"/>
    </location>
</feature>
<dbReference type="RefSeq" id="XP_016233092.1">
    <property type="nucleotide sequence ID" value="XM_016382389.1"/>
</dbReference>
<dbReference type="HOGENOM" id="CLU_2622057_0_0_1"/>